<protein>
    <submittedName>
        <fullName evidence="4">GHKL domain-containing protein</fullName>
    </submittedName>
</protein>
<feature type="transmembrane region" description="Helical" evidence="1">
    <location>
        <begin position="68"/>
        <end position="87"/>
    </location>
</feature>
<gene>
    <name evidence="4" type="ORF">SAMN05660236_4442</name>
</gene>
<dbReference type="Gene3D" id="3.30.565.10">
    <property type="entry name" value="Histidine kinase-like ATPase, C-terminal domain"/>
    <property type="match status" value="1"/>
</dbReference>
<dbReference type="PANTHER" id="PTHR34220:SF7">
    <property type="entry name" value="SENSOR HISTIDINE KINASE YPDA"/>
    <property type="match status" value="1"/>
</dbReference>
<keyword evidence="1" id="KW-0472">Membrane</keyword>
<dbReference type="STRING" id="688867.SAMN05660236_4442"/>
<evidence type="ECO:0000313" key="4">
    <source>
        <dbReference type="EMBL" id="SKC83393.1"/>
    </source>
</evidence>
<feature type="domain" description="Signal transduction histidine kinase internal region" evidence="2">
    <location>
        <begin position="173"/>
        <end position="249"/>
    </location>
</feature>
<proteinExistence type="predicted"/>
<keyword evidence="5" id="KW-1185">Reference proteome</keyword>
<feature type="domain" description="Sensor histidine kinase NatK-like C-terminal" evidence="3">
    <location>
        <begin position="273"/>
        <end position="363"/>
    </location>
</feature>
<feature type="transmembrane region" description="Helical" evidence="1">
    <location>
        <begin position="37"/>
        <end position="62"/>
    </location>
</feature>
<dbReference type="Pfam" id="PF06580">
    <property type="entry name" value="His_kinase"/>
    <property type="match status" value="1"/>
</dbReference>
<evidence type="ECO:0000256" key="1">
    <source>
        <dbReference type="SAM" id="Phobius"/>
    </source>
</evidence>
<reference evidence="4 5" key="1">
    <citation type="submission" date="2017-02" db="EMBL/GenBank/DDBJ databases">
        <authorList>
            <person name="Peterson S.W."/>
        </authorList>
    </citation>
    <scope>NUCLEOTIDE SEQUENCE [LARGE SCALE GENOMIC DNA]</scope>
    <source>
        <strain evidence="4 5">DSM 25262</strain>
    </source>
</reference>
<keyword evidence="1" id="KW-0812">Transmembrane</keyword>
<sequence>MQGSKDTTMTEDTQKLRNSHVINLLIEDRHRFSRHAIFLLGLLSILSVSDFSNSFIGVYRYYCILTTYLTFVVMVYINIYVLVPYFFFKSKYMLYLTLLVMLVVAGLQAIGYILNVYFLEYRVANTPRQIQGVYEGTVISISVILVTTTVRLLQRWMKDNERIAELNNLTLRMELNELKNQINPHFLFNMLNNVKALIRTDPEKASVVIVKLSEFLRFQLYENNEDKTLLTSEINFLSNFVNLEKIRRDNLSVSLESSTDKRVLNSVFVPPNLFTTFVENAIKHSVDVTDEDTYINIRIEIKERRLHFTCTNSVSKVYQVVDKKNSGLGLVNIKRRLELLYKDKYTLDIVDDDREYTVNLTIPV</sequence>
<dbReference type="RefSeq" id="WP_221408974.1">
    <property type="nucleotide sequence ID" value="NZ_FUZU01000003.1"/>
</dbReference>
<dbReference type="AlphaFoldDB" id="A0A1T5M5I8"/>
<dbReference type="GO" id="GO:0000155">
    <property type="term" value="F:phosphorelay sensor kinase activity"/>
    <property type="evidence" value="ECO:0007669"/>
    <property type="project" value="InterPro"/>
</dbReference>
<keyword evidence="1" id="KW-1133">Transmembrane helix</keyword>
<dbReference type="InterPro" id="IPR036890">
    <property type="entry name" value="HATPase_C_sf"/>
</dbReference>
<dbReference type="InterPro" id="IPR032834">
    <property type="entry name" value="NatK-like_C"/>
</dbReference>
<evidence type="ECO:0000259" key="2">
    <source>
        <dbReference type="Pfam" id="PF06580"/>
    </source>
</evidence>
<evidence type="ECO:0000313" key="5">
    <source>
        <dbReference type="Proteomes" id="UP000190961"/>
    </source>
</evidence>
<organism evidence="4 5">
    <name type="scientific">Ohtaekwangia koreensis</name>
    <dbReference type="NCBI Taxonomy" id="688867"/>
    <lineage>
        <taxon>Bacteria</taxon>
        <taxon>Pseudomonadati</taxon>
        <taxon>Bacteroidota</taxon>
        <taxon>Cytophagia</taxon>
        <taxon>Cytophagales</taxon>
        <taxon>Fulvivirgaceae</taxon>
        <taxon>Ohtaekwangia</taxon>
    </lineage>
</organism>
<name>A0A1T5M5I8_9BACT</name>
<dbReference type="GO" id="GO:0016020">
    <property type="term" value="C:membrane"/>
    <property type="evidence" value="ECO:0007669"/>
    <property type="project" value="InterPro"/>
</dbReference>
<dbReference type="InterPro" id="IPR010559">
    <property type="entry name" value="Sig_transdc_His_kin_internal"/>
</dbReference>
<dbReference type="SUPFAM" id="SSF55874">
    <property type="entry name" value="ATPase domain of HSP90 chaperone/DNA topoisomerase II/histidine kinase"/>
    <property type="match status" value="1"/>
</dbReference>
<accession>A0A1T5M5I8</accession>
<evidence type="ECO:0000259" key="3">
    <source>
        <dbReference type="Pfam" id="PF14501"/>
    </source>
</evidence>
<dbReference type="PANTHER" id="PTHR34220">
    <property type="entry name" value="SENSOR HISTIDINE KINASE YPDA"/>
    <property type="match status" value="1"/>
</dbReference>
<dbReference type="EMBL" id="FUZU01000003">
    <property type="protein sequence ID" value="SKC83393.1"/>
    <property type="molecule type" value="Genomic_DNA"/>
</dbReference>
<feature type="transmembrane region" description="Helical" evidence="1">
    <location>
        <begin position="134"/>
        <end position="153"/>
    </location>
</feature>
<dbReference type="InterPro" id="IPR050640">
    <property type="entry name" value="Bact_2-comp_sensor_kinase"/>
</dbReference>
<dbReference type="Pfam" id="PF14501">
    <property type="entry name" value="HATPase_c_5"/>
    <property type="match status" value="1"/>
</dbReference>
<dbReference type="Proteomes" id="UP000190961">
    <property type="component" value="Unassembled WGS sequence"/>
</dbReference>
<feature type="transmembrane region" description="Helical" evidence="1">
    <location>
        <begin position="94"/>
        <end position="114"/>
    </location>
</feature>